<evidence type="ECO:0000256" key="10">
    <source>
        <dbReference type="SAM" id="MobiDB-lite"/>
    </source>
</evidence>
<proteinExistence type="predicted"/>
<dbReference type="Pfam" id="PF00096">
    <property type="entry name" value="zf-C2H2"/>
    <property type="match status" value="2"/>
</dbReference>
<evidence type="ECO:0000256" key="4">
    <source>
        <dbReference type="ARBA" id="ARBA00022771"/>
    </source>
</evidence>
<dbReference type="Gene3D" id="2.170.270.10">
    <property type="entry name" value="SET domain"/>
    <property type="match status" value="1"/>
</dbReference>
<reference evidence="13 14" key="1">
    <citation type="submission" date="2024-02" db="EMBL/GenBank/DDBJ databases">
        <authorList>
            <person name="Daric V."/>
            <person name="Darras S."/>
        </authorList>
    </citation>
    <scope>NUCLEOTIDE SEQUENCE [LARGE SCALE GENOMIC DNA]</scope>
</reference>
<evidence type="ECO:0000256" key="1">
    <source>
        <dbReference type="ARBA" id="ARBA00004123"/>
    </source>
</evidence>
<dbReference type="SUPFAM" id="SSF57667">
    <property type="entry name" value="beta-beta-alpha zinc fingers"/>
    <property type="match status" value="2"/>
</dbReference>
<dbReference type="InterPro" id="IPR001214">
    <property type="entry name" value="SET_dom"/>
</dbReference>
<feature type="domain" description="SET" evidence="12">
    <location>
        <begin position="23"/>
        <end position="142"/>
    </location>
</feature>
<comment type="caution">
    <text evidence="13">The sequence shown here is derived from an EMBL/GenBank/DDBJ whole genome shotgun (WGS) entry which is preliminary data.</text>
</comment>
<protein>
    <submittedName>
        <fullName evidence="13">Uncharacterized protein</fullName>
    </submittedName>
</protein>
<keyword evidence="8" id="KW-0539">Nucleus</keyword>
<feature type="domain" description="C2H2-type" evidence="11">
    <location>
        <begin position="314"/>
        <end position="337"/>
    </location>
</feature>
<dbReference type="SMART" id="SM00355">
    <property type="entry name" value="ZnF_C2H2"/>
    <property type="match status" value="5"/>
</dbReference>
<keyword evidence="7" id="KW-0804">Transcription</keyword>
<dbReference type="InterPro" id="IPR050331">
    <property type="entry name" value="Zinc_finger"/>
</dbReference>
<comment type="subcellular location">
    <subcellularLocation>
        <location evidence="1">Nucleus</location>
    </subcellularLocation>
</comment>
<dbReference type="InterPro" id="IPR013087">
    <property type="entry name" value="Znf_C2H2_type"/>
</dbReference>
<keyword evidence="14" id="KW-1185">Reference proteome</keyword>
<dbReference type="InterPro" id="IPR046341">
    <property type="entry name" value="SET_dom_sf"/>
</dbReference>
<evidence type="ECO:0000256" key="2">
    <source>
        <dbReference type="ARBA" id="ARBA00022723"/>
    </source>
</evidence>
<evidence type="ECO:0000256" key="5">
    <source>
        <dbReference type="ARBA" id="ARBA00022833"/>
    </source>
</evidence>
<dbReference type="Gene3D" id="3.30.160.60">
    <property type="entry name" value="Classic Zinc Finger"/>
    <property type="match status" value="3"/>
</dbReference>
<dbReference type="PROSITE" id="PS00028">
    <property type="entry name" value="ZINC_FINGER_C2H2_1"/>
    <property type="match status" value="3"/>
</dbReference>
<feature type="domain" description="C2H2-type" evidence="11">
    <location>
        <begin position="287"/>
        <end position="314"/>
    </location>
</feature>
<gene>
    <name evidence="13" type="ORF">CVLEPA_LOCUS28746</name>
</gene>
<dbReference type="PANTHER" id="PTHR16515:SF49">
    <property type="entry name" value="GASTRULA ZINC FINGER PROTEIN XLCGF49.1-LIKE-RELATED"/>
    <property type="match status" value="1"/>
</dbReference>
<sequence>MVFEADTFVRRNTEDRARRTCPPGIVIGSSHAFPGGLGVWAQRDINEGTIFGPFEGDLVDTNDLRNLILAFQSGNAWEIYTDGKLSYCIDGSDEKKSNWLRYVKFARSKEESNVVAYEQLGKVYHCTTQLIFGGEEFLVYPETKFYATHPKIWMQTSKILVEVKCTRTAPENILLCNKCEKVFFNVEAFNRHLPCNLQTQTDETSCPNPGRFMLARSIAPNAPFLVSASGSMVFTNCDASNWPWRKYLYDERGSKTPPKSELPPCPDEPSSSSLNQEVSTESDNKPFVCKTCEKQFSLKKSFRLHKRTHIVQTHTCGHCNNEYPQLSQLKRHVRMVHHKRYICSVCGAKYGQSSDLKSHMTKHSDVRAHKCRYCGKGLKRADDLKRHERRHTEGRS</sequence>
<organism evidence="13 14">
    <name type="scientific">Clavelina lepadiformis</name>
    <name type="common">Light-bulb sea squirt</name>
    <name type="synonym">Ascidia lepadiformis</name>
    <dbReference type="NCBI Taxonomy" id="159417"/>
    <lineage>
        <taxon>Eukaryota</taxon>
        <taxon>Metazoa</taxon>
        <taxon>Chordata</taxon>
        <taxon>Tunicata</taxon>
        <taxon>Ascidiacea</taxon>
        <taxon>Aplousobranchia</taxon>
        <taxon>Clavelinidae</taxon>
        <taxon>Clavelina</taxon>
    </lineage>
</organism>
<keyword evidence="4 9" id="KW-0863">Zinc-finger</keyword>
<feature type="region of interest" description="Disordered" evidence="10">
    <location>
        <begin position="253"/>
        <end position="279"/>
    </location>
</feature>
<keyword evidence="6" id="KW-0805">Transcription regulation</keyword>
<feature type="domain" description="C2H2-type" evidence="11">
    <location>
        <begin position="341"/>
        <end position="368"/>
    </location>
</feature>
<evidence type="ECO:0000256" key="7">
    <source>
        <dbReference type="ARBA" id="ARBA00023163"/>
    </source>
</evidence>
<evidence type="ECO:0000259" key="12">
    <source>
        <dbReference type="PROSITE" id="PS50280"/>
    </source>
</evidence>
<dbReference type="Pfam" id="PF21549">
    <property type="entry name" value="PRDM2_PR"/>
    <property type="match status" value="1"/>
</dbReference>
<dbReference type="PANTHER" id="PTHR16515">
    <property type="entry name" value="PR DOMAIN ZINC FINGER PROTEIN"/>
    <property type="match status" value="1"/>
</dbReference>
<keyword evidence="3" id="KW-0677">Repeat</keyword>
<dbReference type="InterPro" id="IPR036236">
    <property type="entry name" value="Znf_C2H2_sf"/>
</dbReference>
<dbReference type="EMBL" id="CAWYQH010000152">
    <property type="protein sequence ID" value="CAK8695474.1"/>
    <property type="molecule type" value="Genomic_DNA"/>
</dbReference>
<keyword evidence="2" id="KW-0479">Metal-binding</keyword>
<evidence type="ECO:0000313" key="14">
    <source>
        <dbReference type="Proteomes" id="UP001642483"/>
    </source>
</evidence>
<evidence type="ECO:0000256" key="3">
    <source>
        <dbReference type="ARBA" id="ARBA00022737"/>
    </source>
</evidence>
<name>A0ABP0GXT4_CLALP</name>
<feature type="domain" description="C2H2-type" evidence="11">
    <location>
        <begin position="369"/>
        <end position="396"/>
    </location>
</feature>
<keyword evidence="5" id="KW-0862">Zinc</keyword>
<evidence type="ECO:0000256" key="9">
    <source>
        <dbReference type="PROSITE-ProRule" id="PRU00042"/>
    </source>
</evidence>
<dbReference type="PROSITE" id="PS50280">
    <property type="entry name" value="SET"/>
    <property type="match status" value="1"/>
</dbReference>
<evidence type="ECO:0000259" key="11">
    <source>
        <dbReference type="PROSITE" id="PS50157"/>
    </source>
</evidence>
<dbReference type="Proteomes" id="UP001642483">
    <property type="component" value="Unassembled WGS sequence"/>
</dbReference>
<dbReference type="PROSITE" id="PS50157">
    <property type="entry name" value="ZINC_FINGER_C2H2_2"/>
    <property type="match status" value="4"/>
</dbReference>
<evidence type="ECO:0000256" key="6">
    <source>
        <dbReference type="ARBA" id="ARBA00023015"/>
    </source>
</evidence>
<evidence type="ECO:0000256" key="8">
    <source>
        <dbReference type="ARBA" id="ARBA00023242"/>
    </source>
</evidence>
<feature type="compositionally biased region" description="Polar residues" evidence="10">
    <location>
        <begin position="269"/>
        <end position="279"/>
    </location>
</feature>
<accession>A0ABP0GXT4</accession>
<evidence type="ECO:0000313" key="13">
    <source>
        <dbReference type="EMBL" id="CAK8695474.1"/>
    </source>
</evidence>